<dbReference type="InterPro" id="IPR011990">
    <property type="entry name" value="TPR-like_helical_dom_sf"/>
</dbReference>
<feature type="compositionally biased region" description="Basic and acidic residues" evidence="1">
    <location>
        <begin position="1"/>
        <end position="10"/>
    </location>
</feature>
<reference evidence="2" key="1">
    <citation type="submission" date="2021-11" db="EMBL/GenBank/DDBJ databases">
        <authorList>
            <consortium name="Genoscope - CEA"/>
            <person name="William W."/>
        </authorList>
    </citation>
    <scope>NUCLEOTIDE SEQUENCE</scope>
</reference>
<accession>A0A8J2SCT8</accession>
<dbReference type="SUPFAM" id="SSF81901">
    <property type="entry name" value="HCP-like"/>
    <property type="match status" value="1"/>
</dbReference>
<evidence type="ECO:0000313" key="3">
    <source>
        <dbReference type="Proteomes" id="UP000789595"/>
    </source>
</evidence>
<dbReference type="SMART" id="SM00671">
    <property type="entry name" value="SEL1"/>
    <property type="match status" value="2"/>
</dbReference>
<evidence type="ECO:0000313" key="2">
    <source>
        <dbReference type="EMBL" id="CAH0365326.1"/>
    </source>
</evidence>
<dbReference type="Proteomes" id="UP000789595">
    <property type="component" value="Unassembled WGS sequence"/>
</dbReference>
<evidence type="ECO:0000256" key="1">
    <source>
        <dbReference type="SAM" id="MobiDB-lite"/>
    </source>
</evidence>
<proteinExistence type="predicted"/>
<dbReference type="EMBL" id="CAKKNE010000001">
    <property type="protein sequence ID" value="CAH0365326.1"/>
    <property type="molecule type" value="Genomic_DNA"/>
</dbReference>
<organism evidence="2 3">
    <name type="scientific">Pelagomonas calceolata</name>
    <dbReference type="NCBI Taxonomy" id="35677"/>
    <lineage>
        <taxon>Eukaryota</taxon>
        <taxon>Sar</taxon>
        <taxon>Stramenopiles</taxon>
        <taxon>Ochrophyta</taxon>
        <taxon>Pelagophyceae</taxon>
        <taxon>Pelagomonadales</taxon>
        <taxon>Pelagomonadaceae</taxon>
        <taxon>Pelagomonas</taxon>
    </lineage>
</organism>
<dbReference type="AlphaFoldDB" id="A0A8J2SCT8"/>
<dbReference type="Gene3D" id="1.25.40.10">
    <property type="entry name" value="Tetratricopeptide repeat domain"/>
    <property type="match status" value="1"/>
</dbReference>
<gene>
    <name evidence="2" type="ORF">PECAL_1P17600</name>
</gene>
<protein>
    <submittedName>
        <fullName evidence="2">Uncharacterized protein</fullName>
    </submittedName>
</protein>
<feature type="region of interest" description="Disordered" evidence="1">
    <location>
        <begin position="1"/>
        <end position="31"/>
    </location>
</feature>
<sequence>MPIDYTHFDEIGDDAPVPQKRVRKKPHAGPEVVREDFEDDISAYLDGGLPMPPPPPLTDEEKRELLRKSKLKFQAAKDEFGAEATAWHREQLKLAARDRCVYGPGAPGAPCDGGRARVRGGEDLSTWDAAARAAQTKKPAPGPESLDMKALREQAATGDAEAQYRLGARLYEDKKGAEAERFLKLAAAQHHAQACVALGEAYAAPVDDQIRLDLQEALKYFRKAARAGHAAARRRAAFLDDVFREAEAEGPEAPIFDDDDAAAKNDAAAAARAAHDARMALEGPAAPGIDRGAIREATEALRALGMSSAELRERS</sequence>
<keyword evidence="3" id="KW-1185">Reference proteome</keyword>
<comment type="caution">
    <text evidence="2">The sequence shown here is derived from an EMBL/GenBank/DDBJ whole genome shotgun (WGS) entry which is preliminary data.</text>
</comment>
<name>A0A8J2SCT8_9STRA</name>
<dbReference type="InterPro" id="IPR006597">
    <property type="entry name" value="Sel1-like"/>
</dbReference>